<dbReference type="Proteomes" id="UP000310597">
    <property type="component" value="Unassembled WGS sequence"/>
</dbReference>
<dbReference type="PANTHER" id="PTHR34294:SF1">
    <property type="entry name" value="TRANSCRIPTIONAL REGULATOR LSRR"/>
    <property type="match status" value="1"/>
</dbReference>
<dbReference type="Gene3D" id="3.40.50.1360">
    <property type="match status" value="1"/>
</dbReference>
<name>A0A4U1JSV6_RHOCA</name>
<dbReference type="EMBL" id="SWJZ01000041">
    <property type="protein sequence ID" value="TKD18334.1"/>
    <property type="molecule type" value="Genomic_DNA"/>
</dbReference>
<dbReference type="OrthoDB" id="7065657at2"/>
<dbReference type="PANTHER" id="PTHR34294">
    <property type="entry name" value="TRANSCRIPTIONAL REGULATOR-RELATED"/>
    <property type="match status" value="1"/>
</dbReference>
<evidence type="ECO:0000313" key="7">
    <source>
        <dbReference type="Proteomes" id="UP000310597"/>
    </source>
</evidence>
<evidence type="ECO:0000256" key="4">
    <source>
        <dbReference type="ARBA" id="ARBA00023163"/>
    </source>
</evidence>
<dbReference type="InterPro" id="IPR051054">
    <property type="entry name" value="SorC_transcr_regulators"/>
</dbReference>
<keyword evidence="4" id="KW-0804">Transcription</keyword>
<sequence>MTAPPHRVPHPDTPESRARWLHDIGGLSVEEIGWRLGLPPERVRALLDQRPSEAVPPPGAAEGMRLVRRLARRLRDRFGLGTVCLALMPRDQTDPVPMIAAAAARHLVRVLQARSAPALVGLSHGRTIAAMVAQLPELRGGNLRFVSLLGELTFAHAAYPHVVMSQIAQRLGAQAFPFPTALYAATPEEAADLLRQPMLRRVIEMALQAEVWVVGIGRAAPENQLHQFGMICAEDLAEIVGQGAACEILGRFFDEEGRELPGALAARTLAPAASDFLRRRVIGLAGGTDKVVALHAALTGRLLQDLVTDSRTAVALLDEEEQAEFAALL</sequence>
<proteinExistence type="inferred from homology"/>
<dbReference type="GO" id="GO:0030246">
    <property type="term" value="F:carbohydrate binding"/>
    <property type="evidence" value="ECO:0007669"/>
    <property type="project" value="InterPro"/>
</dbReference>
<accession>A0A4U1JSV6</accession>
<dbReference type="InterPro" id="IPR007324">
    <property type="entry name" value="Sugar-bd_dom_put"/>
</dbReference>
<reference evidence="6 7" key="1">
    <citation type="submission" date="2019-04" db="EMBL/GenBank/DDBJ databases">
        <title>Draft Whole-Genome sequence of the purple photosynthetic bacterium Rhodobacter capsulatus SP108 with an indigenous class A beta-lactamase.</title>
        <authorList>
            <person name="Robertson S."/>
            <person name="Meyer T.E."/>
            <person name="Kyndt J.A."/>
        </authorList>
    </citation>
    <scope>NUCLEOTIDE SEQUENCE [LARGE SCALE GENOMIC DNA]</scope>
    <source>
        <strain evidence="6 7">SP108</strain>
    </source>
</reference>
<feature type="domain" description="Sugar-binding" evidence="5">
    <location>
        <begin position="69"/>
        <end position="317"/>
    </location>
</feature>
<protein>
    <recommendedName>
        <fullName evidence="5">Sugar-binding domain-containing protein</fullName>
    </recommendedName>
</protein>
<evidence type="ECO:0000259" key="5">
    <source>
        <dbReference type="Pfam" id="PF04198"/>
    </source>
</evidence>
<evidence type="ECO:0000256" key="3">
    <source>
        <dbReference type="ARBA" id="ARBA00023125"/>
    </source>
</evidence>
<gene>
    <name evidence="6" type="ORF">FBT96_10630</name>
</gene>
<evidence type="ECO:0000313" key="6">
    <source>
        <dbReference type="EMBL" id="TKD18334.1"/>
    </source>
</evidence>
<comment type="similarity">
    <text evidence="1">Belongs to the SorC transcriptional regulatory family.</text>
</comment>
<comment type="caution">
    <text evidence="6">The sequence shown here is derived from an EMBL/GenBank/DDBJ whole genome shotgun (WGS) entry which is preliminary data.</text>
</comment>
<dbReference type="GO" id="GO:0003677">
    <property type="term" value="F:DNA binding"/>
    <property type="evidence" value="ECO:0007669"/>
    <property type="project" value="UniProtKB-KW"/>
</dbReference>
<evidence type="ECO:0000256" key="1">
    <source>
        <dbReference type="ARBA" id="ARBA00010466"/>
    </source>
</evidence>
<dbReference type="RefSeq" id="WP_136906455.1">
    <property type="nucleotide sequence ID" value="NZ_SWJZ01000041.1"/>
</dbReference>
<evidence type="ECO:0000256" key="2">
    <source>
        <dbReference type="ARBA" id="ARBA00023015"/>
    </source>
</evidence>
<organism evidence="6 7">
    <name type="scientific">Rhodobacter capsulatus</name>
    <name type="common">Rhodopseudomonas capsulata</name>
    <dbReference type="NCBI Taxonomy" id="1061"/>
    <lineage>
        <taxon>Bacteria</taxon>
        <taxon>Pseudomonadati</taxon>
        <taxon>Pseudomonadota</taxon>
        <taxon>Alphaproteobacteria</taxon>
        <taxon>Rhodobacterales</taxon>
        <taxon>Rhodobacter group</taxon>
        <taxon>Rhodobacter</taxon>
    </lineage>
</organism>
<dbReference type="Pfam" id="PF04198">
    <property type="entry name" value="Sugar-bind"/>
    <property type="match status" value="1"/>
</dbReference>
<dbReference type="AlphaFoldDB" id="A0A4U1JSV6"/>
<keyword evidence="3" id="KW-0238">DNA-binding</keyword>
<dbReference type="InterPro" id="IPR037171">
    <property type="entry name" value="NagB/RpiA_transferase-like"/>
</dbReference>
<dbReference type="SUPFAM" id="SSF100950">
    <property type="entry name" value="NagB/RpiA/CoA transferase-like"/>
    <property type="match status" value="1"/>
</dbReference>
<keyword evidence="2" id="KW-0805">Transcription regulation</keyword>